<dbReference type="CDD" id="cd16936">
    <property type="entry name" value="HATPase_RsbW-like"/>
    <property type="match status" value="1"/>
</dbReference>
<dbReference type="STRING" id="1458985.BJP34_17905"/>
<dbReference type="AlphaFoldDB" id="A0A1D8U3A2"/>
<dbReference type="Pfam" id="PF13581">
    <property type="entry name" value="HATPase_c_2"/>
    <property type="match status" value="1"/>
</dbReference>
<dbReference type="InterPro" id="IPR003594">
    <property type="entry name" value="HATPase_dom"/>
</dbReference>
<dbReference type="Gene3D" id="3.30.565.10">
    <property type="entry name" value="Histidine kinase-like ATPase, C-terminal domain"/>
    <property type="match status" value="1"/>
</dbReference>
<reference evidence="3" key="1">
    <citation type="submission" date="2016-10" db="EMBL/GenBank/DDBJ databases">
        <title>Comparative genomics uncovers the prolific and rare metabolic potential of the cyanobacterial genus Moorea.</title>
        <authorList>
            <person name="Leao T."/>
            <person name="Castelao G."/>
            <person name="Korobeynikov A."/>
            <person name="Monroe E.A."/>
            <person name="Podell S."/>
            <person name="Glukhov E."/>
            <person name="Allen E."/>
            <person name="Gerwick W.H."/>
            <person name="Gerwick L."/>
        </authorList>
    </citation>
    <scope>NUCLEOTIDE SEQUENCE [LARGE SCALE GENOMIC DNA]</scope>
    <source>
        <strain evidence="3">PAL-8-15-08-1</strain>
    </source>
</reference>
<gene>
    <name evidence="2" type="ORF">BJP34_17905</name>
</gene>
<sequence length="144" mass="17135">MCNGKPLRASRLMVQTDLSEVKDVLQWFEEFTSEPLPQEFWQQCQIALVEGFTNVVRHAHRHLPNTTVIELELKLFTDGLEMRLWDYGHPFDFQSKLESLYQEDYDPLEKEGGRGLMFMNQLTDEVSYQRLSDQRNCLLMRKWC</sequence>
<dbReference type="SUPFAM" id="SSF55874">
    <property type="entry name" value="ATPase domain of HSP90 chaperone/DNA topoisomerase II/histidine kinase"/>
    <property type="match status" value="1"/>
</dbReference>
<dbReference type="Proteomes" id="UP000177870">
    <property type="component" value="Chromosome"/>
</dbReference>
<organism evidence="2 3">
    <name type="scientific">Moorena producens PAL-8-15-08-1</name>
    <dbReference type="NCBI Taxonomy" id="1458985"/>
    <lineage>
        <taxon>Bacteria</taxon>
        <taxon>Bacillati</taxon>
        <taxon>Cyanobacteriota</taxon>
        <taxon>Cyanophyceae</taxon>
        <taxon>Coleofasciculales</taxon>
        <taxon>Coleofasciculaceae</taxon>
        <taxon>Moorena</taxon>
    </lineage>
</organism>
<protein>
    <submittedName>
        <fullName evidence="2">Anti-sigma regulatory factor</fullName>
    </submittedName>
</protein>
<dbReference type="EMBL" id="CP017599">
    <property type="protein sequence ID" value="AOX04382.1"/>
    <property type="molecule type" value="Genomic_DNA"/>
</dbReference>
<accession>A0A1D8U3A2</accession>
<feature type="domain" description="Histidine kinase/HSP90-like ATPase" evidence="1">
    <location>
        <begin position="16"/>
        <end position="142"/>
    </location>
</feature>
<evidence type="ECO:0000313" key="3">
    <source>
        <dbReference type="Proteomes" id="UP000177870"/>
    </source>
</evidence>
<dbReference type="KEGG" id="mpro:BJP34_17905"/>
<dbReference type="InterPro" id="IPR036890">
    <property type="entry name" value="HATPase_C_sf"/>
</dbReference>
<proteinExistence type="predicted"/>
<evidence type="ECO:0000313" key="2">
    <source>
        <dbReference type="EMBL" id="AOX04382.1"/>
    </source>
</evidence>
<name>A0A1D8U3A2_9CYAN</name>
<evidence type="ECO:0000259" key="1">
    <source>
        <dbReference type="Pfam" id="PF13581"/>
    </source>
</evidence>